<dbReference type="Proteomes" id="UP000308652">
    <property type="component" value="Unassembled WGS sequence"/>
</dbReference>
<evidence type="ECO:0000313" key="1">
    <source>
        <dbReference type="EMBL" id="TFK33056.1"/>
    </source>
</evidence>
<dbReference type="STRING" id="68775.A0A5C3LM80"/>
<gene>
    <name evidence="1" type="ORF">BDQ12DRAFT_700924</name>
</gene>
<dbReference type="InterPro" id="IPR041078">
    <property type="entry name" value="Plavaka"/>
</dbReference>
<organism evidence="1 2">
    <name type="scientific">Crucibulum laeve</name>
    <dbReference type="NCBI Taxonomy" id="68775"/>
    <lineage>
        <taxon>Eukaryota</taxon>
        <taxon>Fungi</taxon>
        <taxon>Dikarya</taxon>
        <taxon>Basidiomycota</taxon>
        <taxon>Agaricomycotina</taxon>
        <taxon>Agaricomycetes</taxon>
        <taxon>Agaricomycetidae</taxon>
        <taxon>Agaricales</taxon>
        <taxon>Agaricineae</taxon>
        <taxon>Nidulariaceae</taxon>
        <taxon>Crucibulum</taxon>
    </lineage>
</organism>
<dbReference type="OrthoDB" id="3208495at2759"/>
<name>A0A5C3LM80_9AGAR</name>
<accession>A0A5C3LM80</accession>
<proteinExistence type="predicted"/>
<dbReference type="AlphaFoldDB" id="A0A5C3LM80"/>
<protein>
    <submittedName>
        <fullName evidence="1">Uncharacterized protein</fullName>
    </submittedName>
</protein>
<sequence>MGGSNVKSNMEVDKLVDEVLLHPDFNLEDIKGFKAQRVANQINKNNESEGSIRDQFEEASVSIDVPLGCSATPSRTFQIPGLHFQRLTSLIHTAFAHPLAAHFHLSSYKLYHTSPANNKTQRVFSEVYDSDWAPNPPDDPHCKCEKVVAAMMFWSDSTHLANFRTAKLWLIYMFLGNLSKYIRAMPNSSACQHVAYIPSLPDSFQDELMKWHTQWSKPKHRQDVLAHCWHELMHAVWKLLLDDDFIHAYKYGMVIKCINVLLATIRDKGLCLCPQCLVTKPKLDLMGLVQDICSRVSNVRKYLFDKVVIAHWWIYTNGRGIKSVNVEALLKETSAVPTINAFVNRLGTEFELSRMMVPDFMHEFELGVWKALFTHLIRVLYAACPNGHLVTELDARISSQNFRIIFLAVDLAKILMQMPMMILQTRTEIQSRSMVTRFMKLQHAR</sequence>
<keyword evidence="2" id="KW-1185">Reference proteome</keyword>
<dbReference type="EMBL" id="ML213656">
    <property type="protein sequence ID" value="TFK33056.1"/>
    <property type="molecule type" value="Genomic_DNA"/>
</dbReference>
<dbReference type="Pfam" id="PF18759">
    <property type="entry name" value="Plavaka"/>
    <property type="match status" value="1"/>
</dbReference>
<reference evidence="1 2" key="1">
    <citation type="journal article" date="2019" name="Nat. Ecol. Evol.">
        <title>Megaphylogeny resolves global patterns of mushroom evolution.</title>
        <authorList>
            <person name="Varga T."/>
            <person name="Krizsan K."/>
            <person name="Foldi C."/>
            <person name="Dima B."/>
            <person name="Sanchez-Garcia M."/>
            <person name="Sanchez-Ramirez S."/>
            <person name="Szollosi G.J."/>
            <person name="Szarkandi J.G."/>
            <person name="Papp V."/>
            <person name="Albert L."/>
            <person name="Andreopoulos W."/>
            <person name="Angelini C."/>
            <person name="Antonin V."/>
            <person name="Barry K.W."/>
            <person name="Bougher N.L."/>
            <person name="Buchanan P."/>
            <person name="Buyck B."/>
            <person name="Bense V."/>
            <person name="Catcheside P."/>
            <person name="Chovatia M."/>
            <person name="Cooper J."/>
            <person name="Damon W."/>
            <person name="Desjardin D."/>
            <person name="Finy P."/>
            <person name="Geml J."/>
            <person name="Haridas S."/>
            <person name="Hughes K."/>
            <person name="Justo A."/>
            <person name="Karasinski D."/>
            <person name="Kautmanova I."/>
            <person name="Kiss B."/>
            <person name="Kocsube S."/>
            <person name="Kotiranta H."/>
            <person name="LaButti K.M."/>
            <person name="Lechner B.E."/>
            <person name="Liimatainen K."/>
            <person name="Lipzen A."/>
            <person name="Lukacs Z."/>
            <person name="Mihaltcheva S."/>
            <person name="Morgado L.N."/>
            <person name="Niskanen T."/>
            <person name="Noordeloos M.E."/>
            <person name="Ohm R.A."/>
            <person name="Ortiz-Santana B."/>
            <person name="Ovrebo C."/>
            <person name="Racz N."/>
            <person name="Riley R."/>
            <person name="Savchenko A."/>
            <person name="Shiryaev A."/>
            <person name="Soop K."/>
            <person name="Spirin V."/>
            <person name="Szebenyi C."/>
            <person name="Tomsovsky M."/>
            <person name="Tulloss R.E."/>
            <person name="Uehling J."/>
            <person name="Grigoriev I.V."/>
            <person name="Vagvolgyi C."/>
            <person name="Papp T."/>
            <person name="Martin F.M."/>
            <person name="Miettinen O."/>
            <person name="Hibbett D.S."/>
            <person name="Nagy L.G."/>
        </authorList>
    </citation>
    <scope>NUCLEOTIDE SEQUENCE [LARGE SCALE GENOMIC DNA]</scope>
    <source>
        <strain evidence="1 2">CBS 166.37</strain>
    </source>
</reference>
<evidence type="ECO:0000313" key="2">
    <source>
        <dbReference type="Proteomes" id="UP000308652"/>
    </source>
</evidence>